<gene>
    <name evidence="2" type="primary">uspF</name>
    <name evidence="2" type="ORF">NCTC13098_04064</name>
</gene>
<dbReference type="InterPro" id="IPR014729">
    <property type="entry name" value="Rossmann-like_a/b/a_fold"/>
</dbReference>
<evidence type="ECO:0000259" key="1">
    <source>
        <dbReference type="Pfam" id="PF00582"/>
    </source>
</evidence>
<dbReference type="SUPFAM" id="SSF52402">
    <property type="entry name" value="Adenine nucleotide alpha hydrolases-like"/>
    <property type="match status" value="1"/>
</dbReference>
<dbReference type="InterPro" id="IPR006016">
    <property type="entry name" value="UspA"/>
</dbReference>
<feature type="domain" description="UspA" evidence="1">
    <location>
        <begin position="1"/>
        <end position="71"/>
    </location>
</feature>
<sequence>MTRIILVPIDISDTELTQRVISHVEAEARIDDAEVHFLTVIPSLPYYASLGMAYTAEMPPMDEFKADSETRLKEVVKQFAIPEDRGAFPYCRRFAEGTTFWDWRSRCRQI</sequence>
<dbReference type="Proteomes" id="UP000274346">
    <property type="component" value="Chromosome"/>
</dbReference>
<proteinExistence type="predicted"/>
<dbReference type="AlphaFoldDB" id="A0A3P8M3T1"/>
<evidence type="ECO:0000313" key="3">
    <source>
        <dbReference type="Proteomes" id="UP000274346"/>
    </source>
</evidence>
<name>A0A3P8M3T1_RAOTE</name>
<dbReference type="EMBL" id="LR131271">
    <property type="protein sequence ID" value="VDR27693.1"/>
    <property type="molecule type" value="Genomic_DNA"/>
</dbReference>
<evidence type="ECO:0000313" key="2">
    <source>
        <dbReference type="EMBL" id="VDR27693.1"/>
    </source>
</evidence>
<accession>A0A3P8M3T1</accession>
<reference evidence="2 3" key="1">
    <citation type="submission" date="2018-12" db="EMBL/GenBank/DDBJ databases">
        <authorList>
            <consortium name="Pathogen Informatics"/>
        </authorList>
    </citation>
    <scope>NUCLEOTIDE SEQUENCE [LARGE SCALE GENOMIC DNA]</scope>
    <source>
        <strain evidence="2 3">NCTC13098</strain>
    </source>
</reference>
<dbReference type="KEGG" id="rtg:NCTC13098_04064"/>
<dbReference type="Pfam" id="PF00582">
    <property type="entry name" value="Usp"/>
    <property type="match status" value="1"/>
</dbReference>
<protein>
    <submittedName>
        <fullName evidence="2">Universal stress protein F</fullName>
    </submittedName>
</protein>
<dbReference type="CDD" id="cd00293">
    <property type="entry name" value="USP-like"/>
    <property type="match status" value="1"/>
</dbReference>
<organism evidence="2 3">
    <name type="scientific">Raoultella terrigena</name>
    <name type="common">Klebsiella terrigena</name>
    <dbReference type="NCBI Taxonomy" id="577"/>
    <lineage>
        <taxon>Bacteria</taxon>
        <taxon>Pseudomonadati</taxon>
        <taxon>Pseudomonadota</taxon>
        <taxon>Gammaproteobacteria</taxon>
        <taxon>Enterobacterales</taxon>
        <taxon>Enterobacteriaceae</taxon>
        <taxon>Klebsiella/Raoultella group</taxon>
        <taxon>Raoultella</taxon>
    </lineage>
</organism>
<dbReference type="Gene3D" id="3.40.50.620">
    <property type="entry name" value="HUPs"/>
    <property type="match status" value="1"/>
</dbReference>